<evidence type="ECO:0000313" key="3">
    <source>
        <dbReference type="Proteomes" id="UP000000311"/>
    </source>
</evidence>
<feature type="compositionally biased region" description="Basic and acidic residues" evidence="1">
    <location>
        <begin position="1"/>
        <end position="16"/>
    </location>
</feature>
<protein>
    <submittedName>
        <fullName evidence="2">Uncharacterized protein</fullName>
    </submittedName>
</protein>
<gene>
    <name evidence="2" type="ORF">EAG_02100</name>
</gene>
<dbReference type="Proteomes" id="UP000000311">
    <property type="component" value="Unassembled WGS sequence"/>
</dbReference>
<feature type="region of interest" description="Disordered" evidence="1">
    <location>
        <begin position="1"/>
        <end position="47"/>
    </location>
</feature>
<name>E2B1N2_CAMFO</name>
<evidence type="ECO:0000256" key="1">
    <source>
        <dbReference type="SAM" id="MobiDB-lite"/>
    </source>
</evidence>
<evidence type="ECO:0000313" key="2">
    <source>
        <dbReference type="EMBL" id="EFN60388.1"/>
    </source>
</evidence>
<dbReference type="EMBL" id="GL444953">
    <property type="protein sequence ID" value="EFN60388.1"/>
    <property type="molecule type" value="Genomic_DNA"/>
</dbReference>
<sequence>MEAVAEKKNGSDKRESSGNAETTSWKLSRDEVVRSRSGEETGMKIGRNVSLSLGSSAIQPEPVRYRGDCLGDCPDVQGQRGSAGERKGQKAPDLLGVRKPSCNTRHPQFTGNQRCECFVVVQGDEPDAPFIPRCHRRIISPRAHTHTTQRASACPVSFGSYNRIATWYA</sequence>
<feature type="compositionally biased region" description="Basic and acidic residues" evidence="1">
    <location>
        <begin position="27"/>
        <end position="42"/>
    </location>
</feature>
<dbReference type="InParanoid" id="E2B1N2"/>
<dbReference type="AlphaFoldDB" id="E2B1N2"/>
<reference evidence="2 3" key="1">
    <citation type="journal article" date="2010" name="Science">
        <title>Genomic comparison of the ants Camponotus floridanus and Harpegnathos saltator.</title>
        <authorList>
            <person name="Bonasio R."/>
            <person name="Zhang G."/>
            <person name="Ye C."/>
            <person name="Mutti N.S."/>
            <person name="Fang X."/>
            <person name="Qin N."/>
            <person name="Donahue G."/>
            <person name="Yang P."/>
            <person name="Li Q."/>
            <person name="Li C."/>
            <person name="Zhang P."/>
            <person name="Huang Z."/>
            <person name="Berger S.L."/>
            <person name="Reinberg D."/>
            <person name="Wang J."/>
            <person name="Liebig J."/>
        </authorList>
    </citation>
    <scope>NUCLEOTIDE SEQUENCE [LARGE SCALE GENOMIC DNA]</scope>
    <source>
        <strain evidence="3">C129</strain>
    </source>
</reference>
<accession>E2B1N2</accession>
<organism evidence="3">
    <name type="scientific">Camponotus floridanus</name>
    <name type="common">Florida carpenter ant</name>
    <dbReference type="NCBI Taxonomy" id="104421"/>
    <lineage>
        <taxon>Eukaryota</taxon>
        <taxon>Metazoa</taxon>
        <taxon>Ecdysozoa</taxon>
        <taxon>Arthropoda</taxon>
        <taxon>Hexapoda</taxon>
        <taxon>Insecta</taxon>
        <taxon>Pterygota</taxon>
        <taxon>Neoptera</taxon>
        <taxon>Endopterygota</taxon>
        <taxon>Hymenoptera</taxon>
        <taxon>Apocrita</taxon>
        <taxon>Aculeata</taxon>
        <taxon>Formicoidea</taxon>
        <taxon>Formicidae</taxon>
        <taxon>Formicinae</taxon>
        <taxon>Camponotus</taxon>
    </lineage>
</organism>
<feature type="compositionally biased region" description="Polar residues" evidence="1">
    <location>
        <begin position="17"/>
        <end position="26"/>
    </location>
</feature>
<proteinExistence type="predicted"/>
<keyword evidence="3" id="KW-1185">Reference proteome</keyword>
<feature type="region of interest" description="Disordered" evidence="1">
    <location>
        <begin position="76"/>
        <end position="100"/>
    </location>
</feature>